<dbReference type="NCBIfam" id="TIGR02227">
    <property type="entry name" value="sigpep_I_bact"/>
    <property type="match status" value="1"/>
</dbReference>
<comment type="similarity">
    <text evidence="3 7">Belongs to the peptidase S26 family.</text>
</comment>
<feature type="transmembrane region" description="Helical" evidence="7">
    <location>
        <begin position="264"/>
        <end position="287"/>
    </location>
</feature>
<feature type="compositionally biased region" description="Basic and acidic residues" evidence="8">
    <location>
        <begin position="65"/>
        <end position="96"/>
    </location>
</feature>
<feature type="compositionally biased region" description="Basic and acidic residues" evidence="8">
    <location>
        <begin position="103"/>
        <end position="160"/>
    </location>
</feature>
<dbReference type="Pfam" id="PF10502">
    <property type="entry name" value="Peptidase_S26"/>
    <property type="match status" value="1"/>
</dbReference>
<feature type="domain" description="Peptidase S26" evidence="9">
    <location>
        <begin position="263"/>
        <end position="460"/>
    </location>
</feature>
<dbReference type="GO" id="GO:0006465">
    <property type="term" value="P:signal peptide processing"/>
    <property type="evidence" value="ECO:0007669"/>
    <property type="project" value="InterPro"/>
</dbReference>
<feature type="active site" evidence="6">
    <location>
        <position position="292"/>
    </location>
</feature>
<evidence type="ECO:0000256" key="1">
    <source>
        <dbReference type="ARBA" id="ARBA00000677"/>
    </source>
</evidence>
<evidence type="ECO:0000256" key="5">
    <source>
        <dbReference type="ARBA" id="ARBA00022801"/>
    </source>
</evidence>
<dbReference type="InterPro" id="IPR000223">
    <property type="entry name" value="Pept_S26A_signal_pept_1"/>
</dbReference>
<dbReference type="EMBL" id="CP073767">
    <property type="protein sequence ID" value="UWZ56070.1"/>
    <property type="molecule type" value="Genomic_DNA"/>
</dbReference>
<dbReference type="CDD" id="cd06530">
    <property type="entry name" value="S26_SPase_I"/>
    <property type="match status" value="1"/>
</dbReference>
<accession>A0A9Q9IN40</accession>
<dbReference type="SUPFAM" id="SSF51306">
    <property type="entry name" value="LexA/Signal peptidase"/>
    <property type="match status" value="1"/>
</dbReference>
<evidence type="ECO:0000313" key="11">
    <source>
        <dbReference type="Proteomes" id="UP001058003"/>
    </source>
</evidence>
<protein>
    <recommendedName>
        <fullName evidence="4 7">Signal peptidase I</fullName>
        <ecNumber evidence="4 7">3.4.21.89</ecNumber>
    </recommendedName>
</protein>
<dbReference type="GO" id="GO:0009003">
    <property type="term" value="F:signal peptidase activity"/>
    <property type="evidence" value="ECO:0007669"/>
    <property type="project" value="UniProtKB-EC"/>
</dbReference>
<evidence type="ECO:0000313" key="10">
    <source>
        <dbReference type="EMBL" id="UWZ56070.1"/>
    </source>
</evidence>
<feature type="compositionally biased region" description="Basic and acidic residues" evidence="8">
    <location>
        <begin position="1"/>
        <end position="30"/>
    </location>
</feature>
<feature type="compositionally biased region" description="Basic and acidic residues" evidence="8">
    <location>
        <begin position="205"/>
        <end position="229"/>
    </location>
</feature>
<organism evidence="10 11">
    <name type="scientific">Dactylosporangium aurantiacum</name>
    <dbReference type="NCBI Taxonomy" id="35754"/>
    <lineage>
        <taxon>Bacteria</taxon>
        <taxon>Bacillati</taxon>
        <taxon>Actinomycetota</taxon>
        <taxon>Actinomycetes</taxon>
        <taxon>Micromonosporales</taxon>
        <taxon>Micromonosporaceae</taxon>
        <taxon>Dactylosporangium</taxon>
    </lineage>
</organism>
<sequence>MASDYGRDGYDDRGDDIPPRRRPLDQEGGERGQLSFGGNTYPDHDYWGQPGGGRQESQPTFDAWGRGDARAAHRGDDRGPHRGDDRGPHRGDDRGDWSQSGRSWDDPYGGRDAGWDAGRERGRGRWDRDEPPVVRDRAFDDRGYDDRGYDARGYDERGYDTRGYNRRGYDDRGYDDRGYDAQGYNARGYDERGYDARGYDERGYDARGYDERGDHDGRRTGERGYDRGRGASARTRGAYDDDSASSWRSKVRKKRKNMPLWQELPLLLIVAFCLAVLIRTFLVQAFFIPSGSMEETLLVGDRVLVNKVLYDIREPQRGEVVVFEGPANWAPENQVDKDAGFFAELGRTVGDLVGFSQPGEKDFIKRVIGLPGDTVSCCDVQGRVFVNGYPLDESAYVYEDSPLDATPNPKQCTARRFGPIKVEPGQMFVMGDHRGVSQDSRCQGQVPIENVIGRAFVILWPSGRWDWLPVPDTFKNVPKGAAGPAGPRVTKAPELPLVPDMVLAPLAVSLTVSTRSARQERLRRRRW</sequence>
<evidence type="ECO:0000256" key="6">
    <source>
        <dbReference type="PIRSR" id="PIRSR600223-1"/>
    </source>
</evidence>
<proteinExistence type="inferred from homology"/>
<gene>
    <name evidence="10" type="primary">lepB</name>
    <name evidence="10" type="ORF">Daura_07740</name>
</gene>
<dbReference type="PROSITE" id="PS00761">
    <property type="entry name" value="SPASE_I_3"/>
    <property type="match status" value="1"/>
</dbReference>
<feature type="region of interest" description="Disordered" evidence="8">
    <location>
        <begin position="205"/>
        <end position="243"/>
    </location>
</feature>
<keyword evidence="7" id="KW-0812">Transmembrane</keyword>
<evidence type="ECO:0000256" key="2">
    <source>
        <dbReference type="ARBA" id="ARBA00004401"/>
    </source>
</evidence>
<dbReference type="EC" id="3.4.21.89" evidence="4 7"/>
<feature type="active site" evidence="6">
    <location>
        <position position="365"/>
    </location>
</feature>
<keyword evidence="7" id="KW-0645">Protease</keyword>
<comment type="catalytic activity">
    <reaction evidence="1 7">
        <text>Cleavage of hydrophobic, N-terminal signal or leader sequences from secreted and periplasmic proteins.</text>
        <dbReference type="EC" id="3.4.21.89"/>
    </reaction>
</comment>
<dbReference type="PANTHER" id="PTHR43390">
    <property type="entry name" value="SIGNAL PEPTIDASE I"/>
    <property type="match status" value="1"/>
</dbReference>
<evidence type="ECO:0000256" key="8">
    <source>
        <dbReference type="SAM" id="MobiDB-lite"/>
    </source>
</evidence>
<evidence type="ECO:0000256" key="3">
    <source>
        <dbReference type="ARBA" id="ARBA00009370"/>
    </source>
</evidence>
<dbReference type="GO" id="GO:0005886">
    <property type="term" value="C:plasma membrane"/>
    <property type="evidence" value="ECO:0007669"/>
    <property type="project" value="UniProtKB-SubCell"/>
</dbReference>
<reference evidence="10" key="1">
    <citation type="submission" date="2021-04" db="EMBL/GenBank/DDBJ databases">
        <title>Dactylosporangium aurantiacum NRRL B-8018 full assembly.</title>
        <authorList>
            <person name="Hartkoorn R.C."/>
            <person name="Beaudoing E."/>
            <person name="Hot D."/>
        </authorList>
    </citation>
    <scope>NUCLEOTIDE SEQUENCE</scope>
    <source>
        <strain evidence="10">NRRL B-8018</strain>
    </source>
</reference>
<feature type="region of interest" description="Disordered" evidence="8">
    <location>
        <begin position="1"/>
        <end position="176"/>
    </location>
</feature>
<keyword evidence="7" id="KW-0472">Membrane</keyword>
<feature type="compositionally biased region" description="Basic and acidic residues" evidence="8">
    <location>
        <begin position="167"/>
        <end position="176"/>
    </location>
</feature>
<dbReference type="InterPro" id="IPR036286">
    <property type="entry name" value="LexA/Signal_pep-like_sf"/>
</dbReference>
<dbReference type="GO" id="GO:0004252">
    <property type="term" value="F:serine-type endopeptidase activity"/>
    <property type="evidence" value="ECO:0007669"/>
    <property type="project" value="InterPro"/>
</dbReference>
<dbReference type="PRINTS" id="PR00727">
    <property type="entry name" value="LEADERPTASE"/>
</dbReference>
<dbReference type="PANTHER" id="PTHR43390:SF1">
    <property type="entry name" value="CHLOROPLAST PROCESSING PEPTIDASE"/>
    <property type="match status" value="1"/>
</dbReference>
<dbReference type="Proteomes" id="UP001058003">
    <property type="component" value="Chromosome"/>
</dbReference>
<name>A0A9Q9IN40_9ACTN</name>
<evidence type="ECO:0000256" key="4">
    <source>
        <dbReference type="ARBA" id="ARBA00013208"/>
    </source>
</evidence>
<keyword evidence="11" id="KW-1185">Reference proteome</keyword>
<dbReference type="KEGG" id="daur:Daura_07740"/>
<dbReference type="Gene3D" id="2.10.109.10">
    <property type="entry name" value="Umud Fragment, subunit A"/>
    <property type="match status" value="1"/>
</dbReference>
<dbReference type="AlphaFoldDB" id="A0A9Q9IN40"/>
<dbReference type="InterPro" id="IPR019758">
    <property type="entry name" value="Pept_S26A_signal_pept_1_CS"/>
</dbReference>
<keyword evidence="5 7" id="KW-0378">Hydrolase</keyword>
<evidence type="ECO:0000256" key="7">
    <source>
        <dbReference type="RuleBase" id="RU362042"/>
    </source>
</evidence>
<keyword evidence="7" id="KW-1133">Transmembrane helix</keyword>
<dbReference type="InterPro" id="IPR019533">
    <property type="entry name" value="Peptidase_S26"/>
</dbReference>
<evidence type="ECO:0000259" key="9">
    <source>
        <dbReference type="Pfam" id="PF10502"/>
    </source>
</evidence>
<comment type="subcellular location">
    <subcellularLocation>
        <location evidence="2">Cell membrane</location>
        <topology evidence="2">Single-pass type II membrane protein</topology>
    </subcellularLocation>
    <subcellularLocation>
        <location evidence="7">Membrane</location>
        <topology evidence="7">Single-pass type II membrane protein</topology>
    </subcellularLocation>
</comment>